<feature type="compositionally biased region" description="Low complexity" evidence="1">
    <location>
        <begin position="1"/>
        <end position="11"/>
    </location>
</feature>
<sequence>MICDPDAMTRPTRPPAPARESATSVGAQIGNPCWLAHRYDPDHDAVHFIAADRAQRGVATFLTDEYLPSLATPVVVPRRDAVAAAPPAAPVHFIFHSAYCCSTMLAQALDMPGFATALKEPVILNDLVGWRHRGGHPARVGEVLDATLTLLGRAFEPGEAVVIKPSNVVNALAPAMLAMRPQARAVLLYAPLRIYLTSIARKGMWGRLWVRELLAKQLADGIVDLGLTPEDIFRLTDLQAAAVGWIAQADLFAGLVARFPDRVRTLQSETLLADPFATVTALARFYALPDDPATVQALLDGPAFARNAKDGKTYGAADRVREHKTGAALHADEIDKVIIWAEAVARTAGVALDPPAPLLG</sequence>
<proteinExistence type="predicted"/>
<evidence type="ECO:0000313" key="3">
    <source>
        <dbReference type="Proteomes" id="UP000240996"/>
    </source>
</evidence>
<feature type="region of interest" description="Disordered" evidence="1">
    <location>
        <begin position="1"/>
        <end position="24"/>
    </location>
</feature>
<name>A0A2T4YPV7_9SPHN</name>
<organism evidence="2 3">
    <name type="scientific">Sphingomonas aerolata</name>
    <dbReference type="NCBI Taxonomy" id="185951"/>
    <lineage>
        <taxon>Bacteria</taxon>
        <taxon>Pseudomonadati</taxon>
        <taxon>Pseudomonadota</taxon>
        <taxon>Alphaproteobacteria</taxon>
        <taxon>Sphingomonadales</taxon>
        <taxon>Sphingomonadaceae</taxon>
        <taxon>Sphingomonas</taxon>
    </lineage>
</organism>
<dbReference type="AlphaFoldDB" id="A0A2T4YPV7"/>
<comment type="caution">
    <text evidence="2">The sequence shown here is derived from an EMBL/GenBank/DDBJ whole genome shotgun (WGS) entry which is preliminary data.</text>
</comment>
<evidence type="ECO:0000313" key="2">
    <source>
        <dbReference type="EMBL" id="PTM45547.1"/>
    </source>
</evidence>
<accession>A0A2T4YPV7</accession>
<dbReference type="Proteomes" id="UP000240996">
    <property type="component" value="Unassembled WGS sequence"/>
</dbReference>
<protein>
    <recommendedName>
        <fullName evidence="4">Sulfotransferase family protein</fullName>
    </recommendedName>
</protein>
<reference evidence="2 3" key="1">
    <citation type="submission" date="2018-04" db="EMBL/GenBank/DDBJ databases">
        <title>Genomic Encyclopedia of Type Strains, Phase III (KMG-III): the genomes of soil and plant-associated and newly described type strains.</title>
        <authorList>
            <person name="Whitman W."/>
        </authorList>
    </citation>
    <scope>NUCLEOTIDE SEQUENCE [LARGE SCALE GENOMIC DNA]</scope>
    <source>
        <strain evidence="2 3">NW12</strain>
    </source>
</reference>
<dbReference type="Gene3D" id="3.40.50.300">
    <property type="entry name" value="P-loop containing nucleotide triphosphate hydrolases"/>
    <property type="match status" value="1"/>
</dbReference>
<evidence type="ECO:0000256" key="1">
    <source>
        <dbReference type="SAM" id="MobiDB-lite"/>
    </source>
</evidence>
<keyword evidence="3" id="KW-1185">Reference proteome</keyword>
<dbReference type="SUPFAM" id="SSF52540">
    <property type="entry name" value="P-loop containing nucleoside triphosphate hydrolases"/>
    <property type="match status" value="1"/>
</dbReference>
<dbReference type="InterPro" id="IPR027417">
    <property type="entry name" value="P-loop_NTPase"/>
</dbReference>
<dbReference type="EMBL" id="PZZN01000002">
    <property type="protein sequence ID" value="PTM45547.1"/>
    <property type="molecule type" value="Genomic_DNA"/>
</dbReference>
<evidence type="ECO:0008006" key="4">
    <source>
        <dbReference type="Google" id="ProtNLM"/>
    </source>
</evidence>
<gene>
    <name evidence="2" type="ORF">C8J24_1771</name>
</gene>